<comment type="caution">
    <text evidence="4">The sequence shown here is derived from an EMBL/GenBank/DDBJ whole genome shotgun (WGS) entry which is preliminary data.</text>
</comment>
<name>A0A538TXY9_UNCEI</name>
<feature type="compositionally biased region" description="Pro residues" evidence="1">
    <location>
        <begin position="821"/>
        <end position="832"/>
    </location>
</feature>
<feature type="region of interest" description="Disordered" evidence="1">
    <location>
        <begin position="809"/>
        <end position="851"/>
    </location>
</feature>
<dbReference type="EMBL" id="VBOY01000008">
    <property type="protein sequence ID" value="TMQ68463.1"/>
    <property type="molecule type" value="Genomic_DNA"/>
</dbReference>
<evidence type="ECO:0000259" key="3">
    <source>
        <dbReference type="Pfam" id="PF17148"/>
    </source>
</evidence>
<dbReference type="Pfam" id="PF16313">
    <property type="entry name" value="DUF4953"/>
    <property type="match status" value="1"/>
</dbReference>
<organism evidence="4 5">
    <name type="scientific">Eiseniibacteriota bacterium</name>
    <dbReference type="NCBI Taxonomy" id="2212470"/>
    <lineage>
        <taxon>Bacteria</taxon>
        <taxon>Candidatus Eiseniibacteriota</taxon>
    </lineage>
</organism>
<accession>A0A538TXY9</accession>
<gene>
    <name evidence="4" type="ORF">E6K78_01085</name>
</gene>
<dbReference type="AlphaFoldDB" id="A0A538TXY9"/>
<dbReference type="Proteomes" id="UP000316609">
    <property type="component" value="Unassembled WGS sequence"/>
</dbReference>
<feature type="domain" description="EcxA zinc-binding" evidence="2">
    <location>
        <begin position="421"/>
        <end position="729"/>
    </location>
</feature>
<dbReference type="Gene3D" id="3.40.390.10">
    <property type="entry name" value="Collagenase (Catalytic Domain)"/>
    <property type="match status" value="1"/>
</dbReference>
<evidence type="ECO:0000313" key="4">
    <source>
        <dbReference type="EMBL" id="TMQ68463.1"/>
    </source>
</evidence>
<dbReference type="InterPro" id="IPR033413">
    <property type="entry name" value="DUF5117"/>
</dbReference>
<dbReference type="PANTHER" id="PTHR38478">
    <property type="entry name" value="PEPTIDASE M1A AND M12B"/>
    <property type="match status" value="1"/>
</dbReference>
<proteinExistence type="predicted"/>
<dbReference type="CDD" id="cd04276">
    <property type="entry name" value="ZnMc_MMP_like_2"/>
    <property type="match status" value="1"/>
</dbReference>
<protein>
    <submittedName>
        <fullName evidence="4">DUF5117 domain-containing protein</fullName>
    </submittedName>
</protein>
<dbReference type="InterPro" id="IPR032534">
    <property type="entry name" value="EcxA_zinc-bd"/>
</dbReference>
<evidence type="ECO:0000256" key="1">
    <source>
        <dbReference type="SAM" id="MobiDB-lite"/>
    </source>
</evidence>
<dbReference type="InterPro" id="IPR024079">
    <property type="entry name" value="MetalloPept_cat_dom_sf"/>
</dbReference>
<dbReference type="PANTHER" id="PTHR38478:SF1">
    <property type="entry name" value="ZINC DEPENDENT METALLOPROTEASE DOMAIN LIPOPROTEIN"/>
    <property type="match status" value="1"/>
</dbReference>
<feature type="domain" description="DUF5117" evidence="3">
    <location>
        <begin position="101"/>
        <end position="293"/>
    </location>
</feature>
<reference evidence="4 5" key="1">
    <citation type="journal article" date="2019" name="Nat. Microbiol.">
        <title>Mediterranean grassland soil C-N compound turnover is dependent on rainfall and depth, and is mediated by genomically divergent microorganisms.</title>
        <authorList>
            <person name="Diamond S."/>
            <person name="Andeer P.F."/>
            <person name="Li Z."/>
            <person name="Crits-Christoph A."/>
            <person name="Burstein D."/>
            <person name="Anantharaman K."/>
            <person name="Lane K.R."/>
            <person name="Thomas B.C."/>
            <person name="Pan C."/>
            <person name="Northen T.R."/>
            <person name="Banfield J.F."/>
        </authorList>
    </citation>
    <scope>NUCLEOTIDE SEQUENCE [LARGE SCALE GENOMIC DNA]</scope>
    <source>
        <strain evidence="4">WS_8</strain>
    </source>
</reference>
<dbReference type="InterPro" id="IPR034032">
    <property type="entry name" value="Zn_MMP-like_bac"/>
</dbReference>
<evidence type="ECO:0000259" key="2">
    <source>
        <dbReference type="Pfam" id="PF16313"/>
    </source>
</evidence>
<dbReference type="GO" id="GO:0008237">
    <property type="term" value="F:metallopeptidase activity"/>
    <property type="evidence" value="ECO:0007669"/>
    <property type="project" value="InterPro"/>
</dbReference>
<sequence>MAAHSIRPPLVAWMIPVVALALASPALARRKDTASAEAFAERTRSATRRPGLLVTWLDAKAGKLLLELPKPSGPRGECGRFLYLEAIRTGLGSNPVGLDRGQSGEARVVAFRRVGGRVLLEQPNLRYRAQSSDSNEVRAVRESFAVSVLWGAEIAAEAPDGRLLVDLTAFVVRDAHGSAAALKAAGQGSFSLDKDRSALDAESCPSFPDNLELEALLTFAADDPGREVRETAPTPQAVTIVQHQSLVRLPDDGYRPRPWDPRSGSFDVLFADYARPIAADLEVRWLVRHRLEKLDPAAPRSRVKKPIVYYVDPGAPEPIRSALLEGASWWAQAFEAAGFIDAFQVKLLPPGADPLDVRYNVIQWVHRATRGWSYGGGIIDPRTGEMIKGQVTLGSLRIRQDRLIFEGLAGAEKTGTGAPDDPVQLGLARLRQLAAHEVGHTLGFNHNFAASTYAGRASVMDYPAPRIGIREDGTLDFSDAYATGIGAWDIQQVRYAYTQFPTEARERAGLAAILRENREKGYLYLSDADTRPAGAAHPLAAMWDNGADPIAELGHEMEVRRIALERFGERNVTQGSALGTLAEVLTPLYFHHRYQLEAAAKSIGGLDYEYAVRGDDAVPARPVPAARQRAALDAVLATLDPRVLDLPESLLMQLAPVAAEYPPRHEFFDSRTRPAFDALGIAATAADLALSALLPPERLARLVDFHRRDASMPGVDEVLARLVQRVFETPAAATQRLQEIRRSVQAVTVRRLMIAAAAANETDAVRAAIERALSSLYARLGRATRPGEPAADQALRATLARDIGRFLSRPATPVATGPASPGAPPEPPPGPPIGGWDSADECVWESSPRVP</sequence>
<dbReference type="Pfam" id="PF17148">
    <property type="entry name" value="DUF5117"/>
    <property type="match status" value="1"/>
</dbReference>
<evidence type="ECO:0000313" key="5">
    <source>
        <dbReference type="Proteomes" id="UP000316609"/>
    </source>
</evidence>
<dbReference type="SUPFAM" id="SSF55486">
    <property type="entry name" value="Metalloproteases ('zincins'), catalytic domain"/>
    <property type="match status" value="1"/>
</dbReference>
<feature type="compositionally biased region" description="Low complexity" evidence="1">
    <location>
        <begin position="810"/>
        <end position="820"/>
    </location>
</feature>